<evidence type="ECO:0000313" key="3">
    <source>
        <dbReference type="Proteomes" id="UP000596929"/>
    </source>
</evidence>
<dbReference type="EMBL" id="JACOOO010000022">
    <property type="protein sequence ID" value="MBC5629430.1"/>
    <property type="molecule type" value="Genomic_DNA"/>
</dbReference>
<reference evidence="2 3" key="1">
    <citation type="submission" date="2020-08" db="EMBL/GenBank/DDBJ databases">
        <title>Genome public.</title>
        <authorList>
            <person name="Liu C."/>
            <person name="Sun Q."/>
        </authorList>
    </citation>
    <scope>NUCLEOTIDE SEQUENCE [LARGE SCALE GENOMIC DNA]</scope>
    <source>
        <strain evidence="2 3">NSJ-6</strain>
    </source>
</reference>
<accession>A0ABR7DDF6</accession>
<dbReference type="Proteomes" id="UP000596929">
    <property type="component" value="Unassembled WGS sequence"/>
</dbReference>
<protein>
    <submittedName>
        <fullName evidence="2">Gamma-glutamylcyclotransferase</fullName>
    </submittedName>
</protein>
<proteinExistence type="predicted"/>
<organism evidence="2 3">
    <name type="scientific">Clostridium hominis</name>
    <dbReference type="NCBI Taxonomy" id="2763036"/>
    <lineage>
        <taxon>Bacteria</taxon>
        <taxon>Bacillati</taxon>
        <taxon>Bacillota</taxon>
        <taxon>Clostridia</taxon>
        <taxon>Eubacteriales</taxon>
        <taxon>Clostridiaceae</taxon>
        <taxon>Clostridium</taxon>
    </lineage>
</organism>
<dbReference type="InterPro" id="IPR013024">
    <property type="entry name" value="GGCT-like"/>
</dbReference>
<evidence type="ECO:0000259" key="1">
    <source>
        <dbReference type="Pfam" id="PF06094"/>
    </source>
</evidence>
<dbReference type="Gene3D" id="3.10.490.10">
    <property type="entry name" value="Gamma-glutamyl cyclotransferase-like"/>
    <property type="match status" value="1"/>
</dbReference>
<name>A0ABR7DDF6_9CLOT</name>
<dbReference type="InterPro" id="IPR036568">
    <property type="entry name" value="GGCT-like_sf"/>
</dbReference>
<comment type="caution">
    <text evidence="2">The sequence shown here is derived from an EMBL/GenBank/DDBJ whole genome shotgun (WGS) entry which is preliminary data.</text>
</comment>
<dbReference type="SUPFAM" id="SSF110857">
    <property type="entry name" value="Gamma-glutamyl cyclotransferase-like"/>
    <property type="match status" value="1"/>
</dbReference>
<dbReference type="Pfam" id="PF06094">
    <property type="entry name" value="GGACT"/>
    <property type="match status" value="1"/>
</dbReference>
<keyword evidence="3" id="KW-1185">Reference proteome</keyword>
<feature type="domain" description="Gamma-glutamylcyclotransferase AIG2-like" evidence="1">
    <location>
        <begin position="10"/>
        <end position="137"/>
    </location>
</feature>
<dbReference type="RefSeq" id="WP_032117893.1">
    <property type="nucleotide sequence ID" value="NZ_JACOOO010000022.1"/>
</dbReference>
<gene>
    <name evidence="2" type="ORF">H8S20_11070</name>
</gene>
<evidence type="ECO:0000313" key="2">
    <source>
        <dbReference type="EMBL" id="MBC5629430.1"/>
    </source>
</evidence>
<dbReference type="InterPro" id="IPR009288">
    <property type="entry name" value="AIG2-like_dom"/>
</dbReference>
<sequence length="145" mass="17043">MLEPREQKKIFVYGSLRTGFYNYDKYLKGKVNDAKLGKVKGKLYHMPHKGYPALLEGEDIVIGEVMTIKNFEEVMIPMDEMENYYGVNDSRNEYNRIVMDVELEDGKTESCYVYYYAMNDEEVFNNNSIYINNGDWASYMLKKTS</sequence>
<dbReference type="CDD" id="cd06661">
    <property type="entry name" value="GGCT_like"/>
    <property type="match status" value="1"/>
</dbReference>